<keyword evidence="2 8" id="KW-1003">Cell membrane</keyword>
<evidence type="ECO:0000256" key="3">
    <source>
        <dbReference type="ARBA" id="ARBA00022692"/>
    </source>
</evidence>
<evidence type="ECO:0000256" key="7">
    <source>
        <dbReference type="ARBA" id="ARBA00023224"/>
    </source>
</evidence>
<feature type="transmembrane region" description="Helical" evidence="8">
    <location>
        <begin position="352"/>
        <end position="369"/>
    </location>
</feature>
<feature type="transmembrane region" description="Helical" evidence="8">
    <location>
        <begin position="126"/>
        <end position="146"/>
    </location>
</feature>
<dbReference type="GO" id="GO:0007165">
    <property type="term" value="P:signal transduction"/>
    <property type="evidence" value="ECO:0007669"/>
    <property type="project" value="UniProtKB-KW"/>
</dbReference>
<dbReference type="GO" id="GO:0005886">
    <property type="term" value="C:plasma membrane"/>
    <property type="evidence" value="ECO:0007669"/>
    <property type="project" value="UniProtKB-SubCell"/>
</dbReference>
<dbReference type="RefSeq" id="XP_026288626.1">
    <property type="nucleotide sequence ID" value="XM_026432841.2"/>
</dbReference>
<feature type="region of interest" description="Disordered" evidence="9">
    <location>
        <begin position="454"/>
        <end position="473"/>
    </location>
</feature>
<proteinExistence type="inferred from homology"/>
<evidence type="ECO:0000313" key="11">
    <source>
        <dbReference type="RefSeq" id="XP_026288626.1"/>
    </source>
</evidence>
<feature type="transmembrane region" description="Helical" evidence="8">
    <location>
        <begin position="93"/>
        <end position="114"/>
    </location>
</feature>
<comment type="subcellular location">
    <subcellularLocation>
        <location evidence="1 8">Cell membrane</location>
        <topology evidence="1 8">Multi-pass membrane protein</topology>
    </subcellularLocation>
</comment>
<comment type="function">
    <text evidence="8">Gustatory receptor which mediates acceptance or avoidance behavior, depending on its substrates.</text>
</comment>
<evidence type="ECO:0000256" key="2">
    <source>
        <dbReference type="ARBA" id="ARBA00022475"/>
    </source>
</evidence>
<dbReference type="AlphaFoldDB" id="A0A6J1TCR8"/>
<reference evidence="11" key="1">
    <citation type="submission" date="2025-08" db="UniProtKB">
        <authorList>
            <consortium name="RefSeq"/>
        </authorList>
    </citation>
    <scope>IDENTIFICATION</scope>
    <source>
        <tissue evidence="11">Whole organism</tissue>
    </source>
</reference>
<dbReference type="GO" id="GO:0050909">
    <property type="term" value="P:sensory perception of taste"/>
    <property type="evidence" value="ECO:0007669"/>
    <property type="project" value="InterPro"/>
</dbReference>
<feature type="transmembrane region" description="Helical" evidence="8">
    <location>
        <begin position="184"/>
        <end position="207"/>
    </location>
</feature>
<dbReference type="GO" id="GO:0043025">
    <property type="term" value="C:neuronal cell body"/>
    <property type="evidence" value="ECO:0007669"/>
    <property type="project" value="TreeGrafter"/>
</dbReference>
<dbReference type="InterPro" id="IPR013604">
    <property type="entry name" value="7TM_chemorcpt"/>
</dbReference>
<dbReference type="PANTHER" id="PTHR21143:SF121">
    <property type="entry name" value="GUSTATORY AND ODORANT RECEPTOR 21A"/>
    <property type="match status" value="1"/>
</dbReference>
<dbReference type="Pfam" id="PF08395">
    <property type="entry name" value="7tm_7"/>
    <property type="match status" value="1"/>
</dbReference>
<dbReference type="KEGG" id="foc:113213705"/>
<evidence type="ECO:0000256" key="5">
    <source>
        <dbReference type="ARBA" id="ARBA00023136"/>
    </source>
</evidence>
<keyword evidence="10" id="KW-1185">Reference proteome</keyword>
<sequence>MVVSKETPVFFVRPASSATSTIEQDKELKQRMGAFGVIDASPSMLRIATPLIVVSALLGLAPVQPASTSSAVADAKTDRIAGRARPHVLVRSVWLEVYSIVILGLITVSSYFVFKASGDESLKLNSLANVLTYASGLLTASVSVLVQVATLWTTKSAIDSVEGLLDCEEETQTMTPARVRTARIWVAVQLLLWATVSVVFAVHHVFFEVPSQLTQLSFCYRAYSVSRPFMHMSCMQFANQAHALSLQLTSINDRLLTMLGPVSAGLTPRTLEMWSRLGDAANPLRQPPLHPDVEAAALETTRELRLLHHKMHVIAGYLQSAYGPQMLLVLLSTLLDYTTMLFILLARIEIDAVGLIIGTTHVLVMYLVLTSGNMVRQEAQRMGEILQRGLVHRRLSERLVEELQDFSLQLVRLPTRLSACGLMYLDYSMIQGAVGTVTTYLVIMLQFPNNTGGAAKANGTESTPTYTTEGGRT</sequence>
<comment type="caution">
    <text evidence="8">Lacks conserved residue(s) required for the propagation of feature annotation.</text>
</comment>
<keyword evidence="4 8" id="KW-1133">Transmembrane helix</keyword>
<dbReference type="GO" id="GO:0030424">
    <property type="term" value="C:axon"/>
    <property type="evidence" value="ECO:0007669"/>
    <property type="project" value="TreeGrafter"/>
</dbReference>
<name>A0A6J1TCR8_FRAOC</name>
<evidence type="ECO:0000313" key="10">
    <source>
        <dbReference type="Proteomes" id="UP000504606"/>
    </source>
</evidence>
<evidence type="ECO:0000256" key="8">
    <source>
        <dbReference type="RuleBase" id="RU363108"/>
    </source>
</evidence>
<comment type="similarity">
    <text evidence="8">Belongs to the insect chemoreceptor superfamily. Gustatory receptor (GR) family.</text>
</comment>
<dbReference type="PANTHER" id="PTHR21143">
    <property type="entry name" value="INVERTEBRATE GUSTATORY RECEPTOR"/>
    <property type="match status" value="1"/>
</dbReference>
<feature type="transmembrane region" description="Helical" evidence="8">
    <location>
        <begin position="326"/>
        <end position="345"/>
    </location>
</feature>
<keyword evidence="6 8" id="KW-0675">Receptor</keyword>
<dbReference type="Proteomes" id="UP000504606">
    <property type="component" value="Unplaced"/>
</dbReference>
<evidence type="ECO:0000256" key="1">
    <source>
        <dbReference type="ARBA" id="ARBA00004651"/>
    </source>
</evidence>
<evidence type="ECO:0000256" key="9">
    <source>
        <dbReference type="SAM" id="MobiDB-lite"/>
    </source>
</evidence>
<keyword evidence="5 8" id="KW-0472">Membrane</keyword>
<keyword evidence="7 8" id="KW-0807">Transducer</keyword>
<dbReference type="GO" id="GO:0030425">
    <property type="term" value="C:dendrite"/>
    <property type="evidence" value="ECO:0007669"/>
    <property type="project" value="TreeGrafter"/>
</dbReference>
<protein>
    <recommendedName>
        <fullName evidence="8">Gustatory receptor</fullName>
    </recommendedName>
</protein>
<evidence type="ECO:0000256" key="6">
    <source>
        <dbReference type="ARBA" id="ARBA00023170"/>
    </source>
</evidence>
<keyword evidence="3 8" id="KW-0812">Transmembrane</keyword>
<feature type="compositionally biased region" description="Polar residues" evidence="9">
    <location>
        <begin position="459"/>
        <end position="473"/>
    </location>
</feature>
<gene>
    <name evidence="11" type="primary">LOC113213705</name>
</gene>
<accession>A0A6J1TCR8</accession>
<evidence type="ECO:0000256" key="4">
    <source>
        <dbReference type="ARBA" id="ARBA00022989"/>
    </source>
</evidence>
<dbReference type="GeneID" id="113213705"/>
<organism evidence="10 11">
    <name type="scientific">Frankliniella occidentalis</name>
    <name type="common">Western flower thrips</name>
    <name type="synonym">Euthrips occidentalis</name>
    <dbReference type="NCBI Taxonomy" id="133901"/>
    <lineage>
        <taxon>Eukaryota</taxon>
        <taxon>Metazoa</taxon>
        <taxon>Ecdysozoa</taxon>
        <taxon>Arthropoda</taxon>
        <taxon>Hexapoda</taxon>
        <taxon>Insecta</taxon>
        <taxon>Pterygota</taxon>
        <taxon>Neoptera</taxon>
        <taxon>Paraneoptera</taxon>
        <taxon>Thysanoptera</taxon>
        <taxon>Terebrantia</taxon>
        <taxon>Thripoidea</taxon>
        <taxon>Thripidae</taxon>
        <taxon>Frankliniella</taxon>
    </lineage>
</organism>
<dbReference type="OrthoDB" id="6366728at2759"/>